<dbReference type="KEGG" id="pml:ATP_00089"/>
<keyword evidence="2" id="KW-1185">Reference proteome</keyword>
<gene>
    <name evidence="1" type="ordered locus">ATP_00089</name>
</gene>
<accession>B3R0B2</accession>
<proteinExistence type="predicted"/>
<dbReference type="HOGENOM" id="CLU_1114044_0_0_14"/>
<sequence>MDLRWLGNGSPHMYCFWKIREDVNVLQHHDISKARHAKGNLAVEFASAITDKASDKVPSVKNIKNKKITIKKIMTKIAEKVSKKTINKLSFGNFLITGAAGVVSEKLADLVVDIFEKNNPAALEIASSYISNFEDFAMNVTAVMDDVPVARDLLRGIWEGWETINKAKSYPVNVFNEVGKNLFNQDNYKKVKDPLDFADNIGRGTVSVIKGVGDATVNTVQDICYGAYDTFTKGFRFLF</sequence>
<reference evidence="1 2" key="1">
    <citation type="journal article" date="2008" name="BMC Genomics">
        <title>The linear chromosome of the plant-pathogenic mycoplasma 'Candidatus Phytoplasma mali'.</title>
        <authorList>
            <person name="Kube M."/>
            <person name="Schneider B."/>
            <person name="Kuhl H."/>
            <person name="Dandekar T."/>
            <person name="Heitmann K."/>
            <person name="Migdoll A.M."/>
            <person name="Reinhardt R."/>
            <person name="Seemueller E."/>
        </authorList>
    </citation>
    <scope>NUCLEOTIDE SEQUENCE [LARGE SCALE GENOMIC DNA]</scope>
    <source>
        <strain evidence="1 2">AT</strain>
    </source>
</reference>
<protein>
    <submittedName>
        <fullName evidence="1">Uncharacterized protein</fullName>
    </submittedName>
</protein>
<evidence type="ECO:0000313" key="2">
    <source>
        <dbReference type="Proteomes" id="UP000002020"/>
    </source>
</evidence>
<dbReference type="AlphaFoldDB" id="B3R0B2"/>
<evidence type="ECO:0000313" key="1">
    <source>
        <dbReference type="EMBL" id="CAP18276.1"/>
    </source>
</evidence>
<dbReference type="EMBL" id="CU469464">
    <property type="protein sequence ID" value="CAP18276.1"/>
    <property type="molecule type" value="Genomic_DNA"/>
</dbReference>
<organism evidence="2">
    <name type="scientific">Phytoplasma mali (strain AT)</name>
    <dbReference type="NCBI Taxonomy" id="482235"/>
    <lineage>
        <taxon>Bacteria</taxon>
        <taxon>Bacillati</taxon>
        <taxon>Mycoplasmatota</taxon>
        <taxon>Mollicutes</taxon>
        <taxon>Acholeplasmatales</taxon>
        <taxon>Acholeplasmataceae</taxon>
        <taxon>Candidatus Phytoplasma</taxon>
        <taxon>16SrX (Apple proliferation group)</taxon>
    </lineage>
</organism>
<name>B3R0B2_PHYMT</name>
<dbReference type="STRING" id="37692.ATP_00089"/>
<dbReference type="Proteomes" id="UP000002020">
    <property type="component" value="Chromosome"/>
</dbReference>